<feature type="compositionally biased region" description="Basic and acidic residues" evidence="1">
    <location>
        <begin position="13"/>
        <end position="24"/>
    </location>
</feature>
<evidence type="ECO:0000256" key="1">
    <source>
        <dbReference type="SAM" id="MobiDB-lite"/>
    </source>
</evidence>
<keyword evidence="3" id="KW-1185">Reference proteome</keyword>
<reference evidence="2 3" key="1">
    <citation type="submission" date="2013-09" db="EMBL/GenBank/DDBJ databases">
        <title>Corchorus capsularis genome sequencing.</title>
        <authorList>
            <person name="Alam M."/>
            <person name="Haque M.S."/>
            <person name="Islam M.S."/>
            <person name="Emdad E.M."/>
            <person name="Islam M.M."/>
            <person name="Ahmed B."/>
            <person name="Halim A."/>
            <person name="Hossen Q.M.M."/>
            <person name="Hossain M.Z."/>
            <person name="Ahmed R."/>
            <person name="Khan M.M."/>
            <person name="Islam R."/>
            <person name="Rashid M.M."/>
            <person name="Khan S.A."/>
            <person name="Rahman M.S."/>
            <person name="Alam M."/>
        </authorList>
    </citation>
    <scope>NUCLEOTIDE SEQUENCE [LARGE SCALE GENOMIC DNA]</scope>
    <source>
        <strain evidence="3">cv. CVL-1</strain>
        <tissue evidence="2">Whole seedling</tissue>
    </source>
</reference>
<gene>
    <name evidence="2" type="ORF">CCACVL1_06333</name>
</gene>
<name>A0A1R3JG64_COCAP</name>
<sequence>MSGTGLQTKKRKTSETEELGERSLKGTGGQPVRVEWSVGERENRERDPFSSKILVFYKKLTI</sequence>
<proteinExistence type="predicted"/>
<dbReference type="Proteomes" id="UP000188268">
    <property type="component" value="Unassembled WGS sequence"/>
</dbReference>
<evidence type="ECO:0000313" key="2">
    <source>
        <dbReference type="EMBL" id="OMO93819.1"/>
    </source>
</evidence>
<feature type="region of interest" description="Disordered" evidence="1">
    <location>
        <begin position="1"/>
        <end position="32"/>
    </location>
</feature>
<evidence type="ECO:0000313" key="3">
    <source>
        <dbReference type="Proteomes" id="UP000188268"/>
    </source>
</evidence>
<protein>
    <submittedName>
        <fullName evidence="2">Uncharacterized protein</fullName>
    </submittedName>
</protein>
<dbReference type="Gramene" id="OMO93819">
    <property type="protein sequence ID" value="OMO93819"/>
    <property type="gene ID" value="CCACVL1_06333"/>
</dbReference>
<dbReference type="AlphaFoldDB" id="A0A1R3JG64"/>
<accession>A0A1R3JG64</accession>
<comment type="caution">
    <text evidence="2">The sequence shown here is derived from an EMBL/GenBank/DDBJ whole genome shotgun (WGS) entry which is preliminary data.</text>
</comment>
<organism evidence="2 3">
    <name type="scientific">Corchorus capsularis</name>
    <name type="common">Jute</name>
    <dbReference type="NCBI Taxonomy" id="210143"/>
    <lineage>
        <taxon>Eukaryota</taxon>
        <taxon>Viridiplantae</taxon>
        <taxon>Streptophyta</taxon>
        <taxon>Embryophyta</taxon>
        <taxon>Tracheophyta</taxon>
        <taxon>Spermatophyta</taxon>
        <taxon>Magnoliopsida</taxon>
        <taxon>eudicotyledons</taxon>
        <taxon>Gunneridae</taxon>
        <taxon>Pentapetalae</taxon>
        <taxon>rosids</taxon>
        <taxon>malvids</taxon>
        <taxon>Malvales</taxon>
        <taxon>Malvaceae</taxon>
        <taxon>Grewioideae</taxon>
        <taxon>Apeibeae</taxon>
        <taxon>Corchorus</taxon>
    </lineage>
</organism>
<dbReference type="EMBL" id="AWWV01008033">
    <property type="protein sequence ID" value="OMO93819.1"/>
    <property type="molecule type" value="Genomic_DNA"/>
</dbReference>